<dbReference type="PANTHER" id="PTHR15020">
    <property type="entry name" value="FLAVIN REDUCTASE-RELATED"/>
    <property type="match status" value="1"/>
</dbReference>
<keyword evidence="3" id="KW-1185">Reference proteome</keyword>
<protein>
    <recommendedName>
        <fullName evidence="1">NAD(P)-binding domain-containing protein</fullName>
    </recommendedName>
</protein>
<dbReference type="InterPro" id="IPR036291">
    <property type="entry name" value="NAD(P)-bd_dom_sf"/>
</dbReference>
<dbReference type="PANTHER" id="PTHR15020:SF50">
    <property type="entry name" value="UPF0659 PROTEIN YMR090W"/>
    <property type="match status" value="1"/>
</dbReference>
<dbReference type="Pfam" id="PF13460">
    <property type="entry name" value="NAD_binding_10"/>
    <property type="match status" value="1"/>
</dbReference>
<gene>
    <name evidence="2" type="ORF">B0W44_12260</name>
</gene>
<dbReference type="EMBL" id="CP019699">
    <property type="protein sequence ID" value="AQS56415.1"/>
    <property type="molecule type" value="Genomic_DNA"/>
</dbReference>
<proteinExistence type="predicted"/>
<feature type="domain" description="NAD(P)-binding" evidence="1">
    <location>
        <begin position="8"/>
        <end position="112"/>
    </location>
</feature>
<dbReference type="SUPFAM" id="SSF51735">
    <property type="entry name" value="NAD(P)-binding Rossmann-fold domains"/>
    <property type="match status" value="1"/>
</dbReference>
<evidence type="ECO:0000313" key="3">
    <source>
        <dbReference type="Proteomes" id="UP000188603"/>
    </source>
</evidence>
<dbReference type="Gene3D" id="3.40.50.720">
    <property type="entry name" value="NAD(P)-binding Rossmann-like Domain"/>
    <property type="match status" value="1"/>
</dbReference>
<dbReference type="OrthoDB" id="9774199at2"/>
<dbReference type="AlphaFoldDB" id="A0A1U9K8N6"/>
<dbReference type="KEGG" id="ntr:B0W44_12260"/>
<sequence>MKRVLVAGATGYLGRYVVKELKRQGYYVRVLVRHPDKLNQTGDFLAPSIGDDVDEIAVGDITKPNTLKHICDDMDYVFSSVGITRKSHGLTFKDVDYQGNVNLLKEAEHSHVATTFGRIPVL</sequence>
<dbReference type="RefSeq" id="WP_077720279.1">
    <property type="nucleotide sequence ID" value="NZ_CP019699.1"/>
</dbReference>
<dbReference type="STRING" id="1471761.B0W44_12260"/>
<evidence type="ECO:0000259" key="1">
    <source>
        <dbReference type="Pfam" id="PF13460"/>
    </source>
</evidence>
<accession>A0A1U9K8N6</accession>
<reference evidence="2 3" key="1">
    <citation type="journal article" date="2015" name="Int. J. Syst. Evol. Microbiol.">
        <title>Novibacillus thermophilus gen. nov., sp. nov., a Gram-staining-negative and moderately thermophilic member of the family Thermoactinomycetaceae.</title>
        <authorList>
            <person name="Yang G."/>
            <person name="Chen J."/>
            <person name="Zhou S."/>
        </authorList>
    </citation>
    <scope>NUCLEOTIDE SEQUENCE [LARGE SCALE GENOMIC DNA]</scope>
    <source>
        <strain evidence="2 3">SG-1</strain>
    </source>
</reference>
<name>A0A1U9K8N6_9BACL</name>
<evidence type="ECO:0000313" key="2">
    <source>
        <dbReference type="EMBL" id="AQS56415.1"/>
    </source>
</evidence>
<dbReference type="InterPro" id="IPR016040">
    <property type="entry name" value="NAD(P)-bd_dom"/>
</dbReference>
<dbReference type="Proteomes" id="UP000188603">
    <property type="component" value="Chromosome"/>
</dbReference>
<organism evidence="2 3">
    <name type="scientific">Novibacillus thermophilus</name>
    <dbReference type="NCBI Taxonomy" id="1471761"/>
    <lineage>
        <taxon>Bacteria</taxon>
        <taxon>Bacillati</taxon>
        <taxon>Bacillota</taxon>
        <taxon>Bacilli</taxon>
        <taxon>Bacillales</taxon>
        <taxon>Thermoactinomycetaceae</taxon>
        <taxon>Novibacillus</taxon>
    </lineage>
</organism>